<feature type="compositionally biased region" description="Basic residues" evidence="1">
    <location>
        <begin position="112"/>
        <end position="123"/>
    </location>
</feature>
<evidence type="ECO:0000313" key="3">
    <source>
        <dbReference type="Proteomes" id="UP000269379"/>
    </source>
</evidence>
<proteinExistence type="predicted"/>
<dbReference type="GeneID" id="93063463"/>
<organism evidence="2 3">
    <name type="scientific">Burkholderia mallei</name>
    <name type="common">Pseudomonas mallei</name>
    <dbReference type="NCBI Taxonomy" id="13373"/>
    <lineage>
        <taxon>Bacteria</taxon>
        <taxon>Pseudomonadati</taxon>
        <taxon>Pseudomonadota</taxon>
        <taxon>Betaproteobacteria</taxon>
        <taxon>Burkholderiales</taxon>
        <taxon>Burkholderiaceae</taxon>
        <taxon>Burkholderia</taxon>
        <taxon>pseudomallei group</taxon>
    </lineage>
</organism>
<dbReference type="AlphaFoldDB" id="A0AAX1XC44"/>
<sequence>MRRSSPSAQAGMYRFHAYLDERDALRHEKHRRPWSATHAAQRASKRRARRAPTDRTGSENSDREVHRRAESATRGNRSEGISNRRRTMRRPAILSNVRRDVDLAHRNSIHVAGKRSRTRDRRR</sequence>
<keyword evidence="2" id="KW-0378">Hydrolase</keyword>
<dbReference type="RefSeq" id="WP_004202522.1">
    <property type="nucleotide sequence ID" value="NZ_CAJMTF010000019.1"/>
</dbReference>
<gene>
    <name evidence="2" type="ORF">EGT70_05225</name>
</gene>
<accession>A0AAX1XC44</accession>
<evidence type="ECO:0000256" key="1">
    <source>
        <dbReference type="SAM" id="MobiDB-lite"/>
    </source>
</evidence>
<protein>
    <submittedName>
        <fullName evidence="2">Hydrolase</fullName>
    </submittedName>
</protein>
<reference evidence="3" key="1">
    <citation type="submission" date="2018-10" db="EMBL/GenBank/DDBJ databases">
        <title>FDA dAtabase for Regulatory Grade micrObial Sequences (FDA-ARGOS): Supporting development and validation of Infectious Disease Dx tests.</title>
        <authorList>
            <person name="Minogue T."/>
            <person name="Wolcott M."/>
            <person name="Wasieloski L."/>
            <person name="Aguilar W."/>
            <person name="Moore D."/>
            <person name="Jaissle J."/>
            <person name="Tallon L."/>
            <person name="Sadzewicz L."/>
            <person name="Zhao X."/>
            <person name="Vavikolanu K."/>
            <person name="Mehta A."/>
            <person name="Aluvathingal J."/>
            <person name="Nadendla S."/>
            <person name="Yan Y."/>
            <person name="Sichtig H."/>
        </authorList>
    </citation>
    <scope>NUCLEOTIDE SEQUENCE [LARGE SCALE GENOMIC DNA]</scope>
    <source>
        <strain evidence="3">FDAARGOS_588</strain>
    </source>
</reference>
<comment type="caution">
    <text evidence="2">The sequence shown here is derived from an EMBL/GenBank/DDBJ whole genome shotgun (WGS) entry which is preliminary data.</text>
</comment>
<name>A0AAX1XC44_BURML</name>
<dbReference type="Proteomes" id="UP000269379">
    <property type="component" value="Unassembled WGS sequence"/>
</dbReference>
<dbReference type="GO" id="GO:0016787">
    <property type="term" value="F:hydrolase activity"/>
    <property type="evidence" value="ECO:0007669"/>
    <property type="project" value="UniProtKB-KW"/>
</dbReference>
<feature type="region of interest" description="Disordered" evidence="1">
    <location>
        <begin position="28"/>
        <end position="123"/>
    </location>
</feature>
<feature type="compositionally biased region" description="Basic and acidic residues" evidence="1">
    <location>
        <begin position="51"/>
        <end position="71"/>
    </location>
</feature>
<dbReference type="EMBL" id="RKJW01000001">
    <property type="protein sequence ID" value="RPA29027.1"/>
    <property type="molecule type" value="Genomic_DNA"/>
</dbReference>
<evidence type="ECO:0000313" key="2">
    <source>
        <dbReference type="EMBL" id="RPA29027.1"/>
    </source>
</evidence>